<gene>
    <name evidence="3" type="ORF">dsmv_2080</name>
</gene>
<evidence type="ECO:0000313" key="4">
    <source>
        <dbReference type="Proteomes" id="UP000014977"/>
    </source>
</evidence>
<dbReference type="Pfam" id="PF13439">
    <property type="entry name" value="Glyco_transf_4"/>
    <property type="match status" value="1"/>
</dbReference>
<evidence type="ECO:0000313" key="3">
    <source>
        <dbReference type="EMBL" id="EPR41299.1"/>
    </source>
</evidence>
<dbReference type="Gene3D" id="3.40.50.2000">
    <property type="entry name" value="Glycogen Phosphorylase B"/>
    <property type="match status" value="2"/>
</dbReference>
<dbReference type="Proteomes" id="UP000014977">
    <property type="component" value="Unassembled WGS sequence"/>
</dbReference>
<reference evidence="3 4" key="1">
    <citation type="journal article" date="2013" name="Genome Announc.">
        <title>Draft genome sequences for three mercury-methylating, sulfate-reducing bacteria.</title>
        <authorList>
            <person name="Brown S.D."/>
            <person name="Hurt R.A.Jr."/>
            <person name="Gilmour C.C."/>
            <person name="Elias D.A."/>
        </authorList>
    </citation>
    <scope>NUCLEOTIDE SEQUENCE [LARGE SCALE GENOMIC DNA]</scope>
    <source>
        <strain evidence="3 4">DSM 2059</strain>
    </source>
</reference>
<dbReference type="GO" id="GO:0016757">
    <property type="term" value="F:glycosyltransferase activity"/>
    <property type="evidence" value="ECO:0007669"/>
    <property type="project" value="InterPro"/>
</dbReference>
<evidence type="ECO:0000259" key="1">
    <source>
        <dbReference type="Pfam" id="PF00534"/>
    </source>
</evidence>
<dbReference type="STRING" id="897.B2D07_06695"/>
<comment type="caution">
    <text evidence="3">The sequence shown here is derived from an EMBL/GenBank/DDBJ whole genome shotgun (WGS) entry which is preliminary data.</text>
</comment>
<evidence type="ECO:0000259" key="2">
    <source>
        <dbReference type="Pfam" id="PF13439"/>
    </source>
</evidence>
<accession>S7V434</accession>
<feature type="domain" description="Glycosyltransferase subfamily 4-like N-terminal" evidence="2">
    <location>
        <begin position="15"/>
        <end position="177"/>
    </location>
</feature>
<dbReference type="OrthoDB" id="433681at2"/>
<protein>
    <submittedName>
        <fullName evidence="3">Glycosyl transferase group 1</fullName>
    </submittedName>
</protein>
<dbReference type="CDD" id="cd03801">
    <property type="entry name" value="GT4_PimA-like"/>
    <property type="match status" value="1"/>
</dbReference>
<sequence length="376" mass="43217">MKIGLVCRRFVFNGGGLEKYTIDLSRSLMELRHEVHVFAAEWNDIPGVVFHRVPMIPFSSPVKNLSFGMMAAKISGQVALDVLQSMERIWQQDIFRASDGINPVQMLQKYPNPWVRRFKSAGPRRRILALLENRIFLKGGCRFVVTNSRLVRNQITAYYNVPPEKIHVIYNSVDRNRFSPENRADSRRKIRNRHGIDPQKRIVFFAGNNFRLKGLQMLFEAVAVLGQKDVCVMVAGGDPVKVYEKRLEKLGIRDQVIFLGRVSDPEHYYRAADIFVLPTRYDAFANVCLEALACGTPVITTQSNGAAEIIKDDMTGYVLKTWEARELAYRLKVFMTRDDRKWMSEQAASAAARFTSERSMDRLIQLYHHVREAKRG</sequence>
<dbReference type="PANTHER" id="PTHR45947">
    <property type="entry name" value="SULFOQUINOVOSYL TRANSFERASE SQD2"/>
    <property type="match status" value="1"/>
</dbReference>
<dbReference type="InterPro" id="IPR050194">
    <property type="entry name" value="Glycosyltransferase_grp1"/>
</dbReference>
<organism evidence="3 4">
    <name type="scientific">Desulfococcus multivorans DSM 2059</name>
    <dbReference type="NCBI Taxonomy" id="1121405"/>
    <lineage>
        <taxon>Bacteria</taxon>
        <taxon>Pseudomonadati</taxon>
        <taxon>Thermodesulfobacteriota</taxon>
        <taxon>Desulfobacteria</taxon>
        <taxon>Desulfobacterales</taxon>
        <taxon>Desulfococcaceae</taxon>
        <taxon>Desulfococcus</taxon>
    </lineage>
</organism>
<keyword evidence="3" id="KW-0808">Transferase</keyword>
<proteinExistence type="predicted"/>
<dbReference type="RefSeq" id="WP_020876511.1">
    <property type="nucleotide sequence ID" value="NZ_ATHJ01000076.1"/>
</dbReference>
<feature type="domain" description="Glycosyl transferase family 1" evidence="1">
    <location>
        <begin position="187"/>
        <end position="347"/>
    </location>
</feature>
<dbReference type="Pfam" id="PF00534">
    <property type="entry name" value="Glycos_transf_1"/>
    <property type="match status" value="1"/>
</dbReference>
<keyword evidence="4" id="KW-1185">Reference proteome</keyword>
<dbReference type="AlphaFoldDB" id="S7V434"/>
<name>S7V434_DESML</name>
<dbReference type="InterPro" id="IPR028098">
    <property type="entry name" value="Glyco_trans_4-like_N"/>
</dbReference>
<dbReference type="PANTHER" id="PTHR45947:SF13">
    <property type="entry name" value="TRANSFERASE"/>
    <property type="match status" value="1"/>
</dbReference>
<dbReference type="EMBL" id="ATHJ01000076">
    <property type="protein sequence ID" value="EPR41299.1"/>
    <property type="molecule type" value="Genomic_DNA"/>
</dbReference>
<dbReference type="SUPFAM" id="SSF53756">
    <property type="entry name" value="UDP-Glycosyltransferase/glycogen phosphorylase"/>
    <property type="match status" value="1"/>
</dbReference>
<dbReference type="InterPro" id="IPR001296">
    <property type="entry name" value="Glyco_trans_1"/>
</dbReference>
<dbReference type="eggNOG" id="COG0438">
    <property type="taxonomic scope" value="Bacteria"/>
</dbReference>